<name>A0A7Y0AP96_9FLAO</name>
<protein>
    <submittedName>
        <fullName evidence="2">SusF/SusE family outer membrane protein</fullName>
    </submittedName>
</protein>
<dbReference type="RefSeq" id="WP_169235457.1">
    <property type="nucleotide sequence ID" value="NZ_JABBGI010000017.1"/>
</dbReference>
<dbReference type="PROSITE" id="PS51257">
    <property type="entry name" value="PROKAR_LIPOPROTEIN"/>
    <property type="match status" value="1"/>
</dbReference>
<evidence type="ECO:0000259" key="1">
    <source>
        <dbReference type="Pfam" id="PF14292"/>
    </source>
</evidence>
<dbReference type="GO" id="GO:0019867">
    <property type="term" value="C:outer membrane"/>
    <property type="evidence" value="ECO:0007669"/>
    <property type="project" value="InterPro"/>
</dbReference>
<dbReference type="GO" id="GO:2001070">
    <property type="term" value="F:starch binding"/>
    <property type="evidence" value="ECO:0007669"/>
    <property type="project" value="InterPro"/>
</dbReference>
<gene>
    <name evidence="2" type="ORF">HHL23_14235</name>
</gene>
<reference evidence="2 3" key="1">
    <citation type="submission" date="2020-04" db="EMBL/GenBank/DDBJ databases">
        <title>Chryseobacterium sp. RP-3-3 sp. nov., isolated from Jeju soil.</title>
        <authorList>
            <person name="Dahal R.H."/>
        </authorList>
    </citation>
    <scope>NUCLEOTIDE SEQUENCE [LARGE SCALE GENOMIC DNA]</scope>
    <source>
        <strain evidence="2 3">RP-3-3</strain>
    </source>
</reference>
<dbReference type="Pfam" id="PF14292">
    <property type="entry name" value="SusE"/>
    <property type="match status" value="1"/>
</dbReference>
<evidence type="ECO:0000313" key="3">
    <source>
        <dbReference type="Proteomes" id="UP000544054"/>
    </source>
</evidence>
<dbReference type="EMBL" id="JABBGI010000017">
    <property type="protein sequence ID" value="NML70944.1"/>
    <property type="molecule type" value="Genomic_DNA"/>
</dbReference>
<accession>A0A7Y0AP96</accession>
<dbReference type="Gene3D" id="2.60.40.3620">
    <property type="match status" value="2"/>
</dbReference>
<evidence type="ECO:0000313" key="2">
    <source>
        <dbReference type="EMBL" id="NML70944.1"/>
    </source>
</evidence>
<dbReference type="AlphaFoldDB" id="A0A7Y0AP96"/>
<sequence>MKNFFKICMVLAIGFLIISCEKDEDQAVLNETAASKMTVDKNTVVLNKDTESETALNFTWTKSAFNIPVVSSQLIEFGIKGTEFKNSVTFSLDNKTVTGTLTHAGLNALMLNLGAKTGQVNQIESRLQTSVGAAVFYSNVLDLNITPYQKGPVYAFTDLYLIGNATAGGWTNDATNAKLYPLQKTVTAGSYTYTGFFTTGAFKLIKTPGTWDTQYGMGGSAGILVAGGGSGDIPVAAAGYYKLTVNTVALTYTLVPVTPPAVTYTSISMIGTASGTWNTDLDMEQSTFDTHVWVKKNVMLNAGEFKFRANHAWATSWGVAQEFFGTAVIGGANIPLGTTYYYDVYFNDGTGEFSVVPVN</sequence>
<keyword evidence="3" id="KW-1185">Reference proteome</keyword>
<feature type="domain" description="SusE outer membrane protein" evidence="1">
    <location>
        <begin position="22"/>
        <end position="127"/>
    </location>
</feature>
<organism evidence="2 3">
    <name type="scientific">Chryseobacterium antibioticum</name>
    <dbReference type="NCBI Taxonomy" id="2728847"/>
    <lineage>
        <taxon>Bacteria</taxon>
        <taxon>Pseudomonadati</taxon>
        <taxon>Bacteroidota</taxon>
        <taxon>Flavobacteriia</taxon>
        <taxon>Flavobacteriales</taxon>
        <taxon>Weeksellaceae</taxon>
        <taxon>Chryseobacterium group</taxon>
        <taxon>Chryseobacterium</taxon>
    </lineage>
</organism>
<dbReference type="Proteomes" id="UP000544054">
    <property type="component" value="Unassembled WGS sequence"/>
</dbReference>
<dbReference type="InterPro" id="IPR025970">
    <property type="entry name" value="SusE"/>
</dbReference>
<proteinExistence type="predicted"/>
<comment type="caution">
    <text evidence="2">The sequence shown here is derived from an EMBL/GenBank/DDBJ whole genome shotgun (WGS) entry which is preliminary data.</text>
</comment>